<organism evidence="1 2">
    <name type="scientific">Luteibacter yeojuensis</name>
    <dbReference type="NCBI Taxonomy" id="345309"/>
    <lineage>
        <taxon>Bacteria</taxon>
        <taxon>Pseudomonadati</taxon>
        <taxon>Pseudomonadota</taxon>
        <taxon>Gammaproteobacteria</taxon>
        <taxon>Lysobacterales</taxon>
        <taxon>Rhodanobacteraceae</taxon>
        <taxon>Luteibacter</taxon>
    </lineage>
</organism>
<keyword evidence="2" id="KW-1185">Reference proteome</keyword>
<accession>A0A7X5QT96</accession>
<dbReference type="Proteomes" id="UP000518878">
    <property type="component" value="Unassembled WGS sequence"/>
</dbReference>
<evidence type="ECO:0000313" key="2">
    <source>
        <dbReference type="Proteomes" id="UP000518878"/>
    </source>
</evidence>
<dbReference type="Pfam" id="PF10065">
    <property type="entry name" value="DUF2303"/>
    <property type="match status" value="1"/>
</dbReference>
<reference evidence="1 2" key="1">
    <citation type="journal article" date="2006" name="Int. J. Syst. Evol. Microbiol.">
        <title>Dyella yeojuensis sp. nov., isolated from greenhouse soil in Korea.</title>
        <authorList>
            <person name="Kim B.Y."/>
            <person name="Weon H.Y."/>
            <person name="Lee K.H."/>
            <person name="Seok S.J."/>
            <person name="Kwon S.W."/>
            <person name="Go S.J."/>
            <person name="Stackebrandt E."/>
        </authorList>
    </citation>
    <scope>NUCLEOTIDE SEQUENCE [LARGE SCALE GENOMIC DNA]</scope>
    <source>
        <strain evidence="1 2">DSM 17673</strain>
    </source>
</reference>
<dbReference type="RefSeq" id="WP_166698788.1">
    <property type="nucleotide sequence ID" value="NZ_JAAQTL010000001.1"/>
</dbReference>
<proteinExistence type="predicted"/>
<comment type="caution">
    <text evidence="1">The sequence shown here is derived from an EMBL/GenBank/DDBJ whole genome shotgun (WGS) entry which is preliminary data.</text>
</comment>
<protein>
    <submittedName>
        <fullName evidence="1">DUF2303 family protein</fullName>
    </submittedName>
</protein>
<name>A0A7X5QT96_9GAMM</name>
<dbReference type="EMBL" id="JAAQTL010000001">
    <property type="protein sequence ID" value="NID15010.1"/>
    <property type="molecule type" value="Genomic_DNA"/>
</dbReference>
<sequence length="265" mass="28956">MDSSALKLIQLTAIEAEKANRLDTHIPAVLHEGGILSLESLQEGRSRFRGKYTTDSIEAFVSYVQAHPGGEGFVNTENVSAKVYFNIGTTDAPGHADWTGELKLKHTPEFSALLQVNGRKLTQRDLVDFIEDWGHCITPFDKDGQPIKPSVALGAIRNISIKASNESNHQERDFGARRSAVEDIEASAENGVPYSFGFVAIPYPGLMQRSFTMRLSILTSGEKPLLVLRIISIESAVEAIAQEFKRTLEAQVGDAATLVLGNFSP</sequence>
<dbReference type="AlphaFoldDB" id="A0A7X5QT96"/>
<evidence type="ECO:0000313" key="1">
    <source>
        <dbReference type="EMBL" id="NID15010.1"/>
    </source>
</evidence>
<dbReference type="InterPro" id="IPR019276">
    <property type="entry name" value="DUF2303"/>
</dbReference>
<gene>
    <name evidence="1" type="ORF">HBF32_05950</name>
</gene>